<protein>
    <submittedName>
        <fullName evidence="1">Uncharacterized protein</fullName>
    </submittedName>
</protein>
<dbReference type="STRING" id="1123010.SAMN02745724_00752"/>
<dbReference type="OrthoDB" id="6690744at2"/>
<gene>
    <name evidence="1" type="ORF">SAMN02745724_00752</name>
</gene>
<dbReference type="RefSeq" id="WP_091980100.1">
    <property type="nucleotide sequence ID" value="NZ_FOLO01000004.1"/>
</dbReference>
<evidence type="ECO:0000313" key="2">
    <source>
        <dbReference type="Proteomes" id="UP000198862"/>
    </source>
</evidence>
<sequence>MSITKAQWAAIETELKGFLPTVNFKLGDDEINISKVRASENKFELGVFINGDIKGDWYLGEKVRPACIEQVWKKKTKAIYSPKRIKEIEKAWGKRLAKKEFTNLHDKITYHLPYFSKASILVRQFKKIEGLELIPKKETE</sequence>
<reference evidence="1 2" key="1">
    <citation type="submission" date="2016-10" db="EMBL/GenBank/DDBJ databases">
        <authorList>
            <person name="de Groot N.N."/>
        </authorList>
    </citation>
    <scope>NUCLEOTIDE SEQUENCE [LARGE SCALE GENOMIC DNA]</scope>
    <source>
        <strain evidence="1 2">DSM 6059</strain>
    </source>
</reference>
<organism evidence="1 2">
    <name type="scientific">Pseudoalteromonas denitrificans DSM 6059</name>
    <dbReference type="NCBI Taxonomy" id="1123010"/>
    <lineage>
        <taxon>Bacteria</taxon>
        <taxon>Pseudomonadati</taxon>
        <taxon>Pseudomonadota</taxon>
        <taxon>Gammaproteobacteria</taxon>
        <taxon>Alteromonadales</taxon>
        <taxon>Pseudoalteromonadaceae</taxon>
        <taxon>Pseudoalteromonas</taxon>
    </lineage>
</organism>
<name>A0A1I1FZ08_9GAMM</name>
<keyword evidence="2" id="KW-1185">Reference proteome</keyword>
<dbReference type="EMBL" id="FOLO01000004">
    <property type="protein sequence ID" value="SFC04707.1"/>
    <property type="molecule type" value="Genomic_DNA"/>
</dbReference>
<dbReference type="Proteomes" id="UP000198862">
    <property type="component" value="Unassembled WGS sequence"/>
</dbReference>
<accession>A0A1I1FZ08</accession>
<dbReference type="AlphaFoldDB" id="A0A1I1FZ08"/>
<proteinExistence type="predicted"/>
<evidence type="ECO:0000313" key="1">
    <source>
        <dbReference type="EMBL" id="SFC04707.1"/>
    </source>
</evidence>